<evidence type="ECO:0000256" key="1">
    <source>
        <dbReference type="ARBA" id="ARBA00022475"/>
    </source>
</evidence>
<evidence type="ECO:0000256" key="6">
    <source>
        <dbReference type="SAM" id="SignalP"/>
    </source>
</evidence>
<name>A0ABP9EGN7_9GAMM</name>
<dbReference type="PROSITE" id="PS51257">
    <property type="entry name" value="PROKAR_LIPOPROTEIN"/>
    <property type="match status" value="1"/>
</dbReference>
<dbReference type="NCBIfam" id="NF033216">
    <property type="entry name" value="lipo_YgdI_YgdR"/>
    <property type="match status" value="1"/>
</dbReference>
<gene>
    <name evidence="8" type="ORF">GCM10023333_03960</name>
</gene>
<evidence type="ECO:0000313" key="9">
    <source>
        <dbReference type="Proteomes" id="UP001499988"/>
    </source>
</evidence>
<dbReference type="InterPro" id="IPR047807">
    <property type="entry name" value="YgdI/YgdR-like_SH3-like"/>
</dbReference>
<dbReference type="InterPro" id="IPR010920">
    <property type="entry name" value="LSM_dom_sf"/>
</dbReference>
<protein>
    <recommendedName>
        <fullName evidence="7">Lipoprotein YgdI/YgdR-like SH3-like domain-containing protein</fullName>
    </recommendedName>
</protein>
<evidence type="ECO:0000256" key="2">
    <source>
        <dbReference type="ARBA" id="ARBA00022729"/>
    </source>
</evidence>
<evidence type="ECO:0000256" key="5">
    <source>
        <dbReference type="ARBA" id="ARBA00023288"/>
    </source>
</evidence>
<proteinExistence type="predicted"/>
<accession>A0ABP9EGN7</accession>
<dbReference type="Proteomes" id="UP001499988">
    <property type="component" value="Unassembled WGS sequence"/>
</dbReference>
<sequence>MCLKFGFPLLLSTALLVACSSGSYILSTHDGRLIATDTKPSLNRSAGVYLYTDSQGQQQSIPQSQVQEIIKR</sequence>
<feature type="chain" id="PRO_5045987673" description="Lipoprotein YgdI/YgdR-like SH3-like domain-containing protein" evidence="6">
    <location>
        <begin position="18"/>
        <end position="72"/>
    </location>
</feature>
<keyword evidence="2 6" id="KW-0732">Signal</keyword>
<keyword evidence="4" id="KW-0564">Palmitate</keyword>
<evidence type="ECO:0000256" key="3">
    <source>
        <dbReference type="ARBA" id="ARBA00023136"/>
    </source>
</evidence>
<dbReference type="RefSeq" id="WP_345332858.1">
    <property type="nucleotide sequence ID" value="NZ_BAABJZ010000006.1"/>
</dbReference>
<organism evidence="8 9">
    <name type="scientific">Ferrimonas pelagia</name>
    <dbReference type="NCBI Taxonomy" id="1177826"/>
    <lineage>
        <taxon>Bacteria</taxon>
        <taxon>Pseudomonadati</taxon>
        <taxon>Pseudomonadota</taxon>
        <taxon>Gammaproteobacteria</taxon>
        <taxon>Alteromonadales</taxon>
        <taxon>Ferrimonadaceae</taxon>
        <taxon>Ferrimonas</taxon>
    </lineage>
</organism>
<dbReference type="EMBL" id="BAABJZ010000006">
    <property type="protein sequence ID" value="GAA4874277.1"/>
    <property type="molecule type" value="Genomic_DNA"/>
</dbReference>
<evidence type="ECO:0000256" key="4">
    <source>
        <dbReference type="ARBA" id="ARBA00023139"/>
    </source>
</evidence>
<keyword evidence="9" id="KW-1185">Reference proteome</keyword>
<dbReference type="SUPFAM" id="SSF50182">
    <property type="entry name" value="Sm-like ribonucleoproteins"/>
    <property type="match status" value="1"/>
</dbReference>
<comment type="caution">
    <text evidence="8">The sequence shown here is derived from an EMBL/GenBank/DDBJ whole genome shotgun (WGS) entry which is preliminary data.</text>
</comment>
<dbReference type="Gene3D" id="2.30.30.100">
    <property type="match status" value="1"/>
</dbReference>
<keyword evidence="3" id="KW-0472">Membrane</keyword>
<dbReference type="PANTHER" id="PTHR37011:SF1">
    <property type="entry name" value="POT FAMILY PEPTIDE TRANSPORT PROTEIN"/>
    <property type="match status" value="1"/>
</dbReference>
<dbReference type="PANTHER" id="PTHR37011">
    <property type="entry name" value="POT FAMILY PEPTIDE TRANSPORT PROTEIN-RELATED"/>
    <property type="match status" value="1"/>
</dbReference>
<feature type="signal peptide" evidence="6">
    <location>
        <begin position="1"/>
        <end position="17"/>
    </location>
</feature>
<keyword evidence="5" id="KW-0449">Lipoprotein</keyword>
<reference evidence="9" key="1">
    <citation type="journal article" date="2019" name="Int. J. Syst. Evol. Microbiol.">
        <title>The Global Catalogue of Microorganisms (GCM) 10K type strain sequencing project: providing services to taxonomists for standard genome sequencing and annotation.</title>
        <authorList>
            <consortium name="The Broad Institute Genomics Platform"/>
            <consortium name="The Broad Institute Genome Sequencing Center for Infectious Disease"/>
            <person name="Wu L."/>
            <person name="Ma J."/>
        </authorList>
    </citation>
    <scope>NUCLEOTIDE SEQUENCE [LARGE SCALE GENOMIC DNA]</scope>
    <source>
        <strain evidence="9">JCM 18401</strain>
    </source>
</reference>
<dbReference type="InterPro" id="IPR010305">
    <property type="entry name" value="YgdI/YgdR-like"/>
</dbReference>
<evidence type="ECO:0000313" key="8">
    <source>
        <dbReference type="EMBL" id="GAA4874277.1"/>
    </source>
</evidence>
<dbReference type="Pfam" id="PF06004">
    <property type="entry name" value="DUF903"/>
    <property type="match status" value="1"/>
</dbReference>
<evidence type="ECO:0000259" key="7">
    <source>
        <dbReference type="Pfam" id="PF06004"/>
    </source>
</evidence>
<keyword evidence="1" id="KW-1003">Cell membrane</keyword>
<feature type="domain" description="Lipoprotein YgdI/YgdR-like SH3-like" evidence="7">
    <location>
        <begin position="24"/>
        <end position="70"/>
    </location>
</feature>